<proteinExistence type="predicted"/>
<dbReference type="InterPro" id="IPR029058">
    <property type="entry name" value="AB_hydrolase_fold"/>
</dbReference>
<dbReference type="Gene3D" id="3.40.50.1820">
    <property type="entry name" value="alpha/beta hydrolase"/>
    <property type="match status" value="1"/>
</dbReference>
<dbReference type="PANTHER" id="PTHR48081:SF33">
    <property type="entry name" value="KYNURENINE FORMAMIDASE"/>
    <property type="match status" value="1"/>
</dbReference>
<dbReference type="PANTHER" id="PTHR48081">
    <property type="entry name" value="AB HYDROLASE SUPERFAMILY PROTEIN C4A8.06C"/>
    <property type="match status" value="1"/>
</dbReference>
<dbReference type="AlphaFoldDB" id="A0A6V8HAU2"/>
<dbReference type="Pfam" id="PF20434">
    <property type="entry name" value="BD-FAE"/>
    <property type="match status" value="1"/>
</dbReference>
<evidence type="ECO:0000256" key="1">
    <source>
        <dbReference type="ARBA" id="ARBA00022801"/>
    </source>
</evidence>
<sequence>MEHLAALGRNIPAMAKPTFQIYGELLNRPESAAAIRSVQLTSHSYGEHEKQNIDLYHRSSVPIPGGKELRPILVFYFGGGFVSGGSTISEIPGGLVYGNVGYFFAEKLGYEVVIPGYRLLGDGAKFPSGAEDVQGALEWLQQHYHTESRDVFILGNSAGGVHVASWLVGGCYFPKKDNLLRQPGGPTLSSIIFLGTPFQWDTQGPLKDILDTYYGGEDEIAKLEPTALMRRTVTRLRPKVVTENENILIVISQFDPEPIETAGRNFLKAWSEEGGKASLITLDGYNHFSPPLALGTGICKEEEWGVNIGHWMMNQLQNEII</sequence>
<name>A0A6V8HAU2_TALPI</name>
<evidence type="ECO:0000259" key="2">
    <source>
        <dbReference type="Pfam" id="PF20434"/>
    </source>
</evidence>
<protein>
    <recommendedName>
        <fullName evidence="2">BD-FAE-like domain-containing protein</fullName>
    </recommendedName>
</protein>
<dbReference type="InterPro" id="IPR050300">
    <property type="entry name" value="GDXG_lipolytic_enzyme"/>
</dbReference>
<feature type="domain" description="BD-FAE-like" evidence="2">
    <location>
        <begin position="67"/>
        <end position="165"/>
    </location>
</feature>
<keyword evidence="4" id="KW-1185">Reference proteome</keyword>
<reference evidence="4" key="1">
    <citation type="journal article" date="2015" name="Genome Announc.">
        <title>Draft genome sequence of Talaromyces cellulolyticus strain Y-94, a source of lignocellulosic biomass-degrading enzymes.</title>
        <authorList>
            <person name="Fujii T."/>
            <person name="Koike H."/>
            <person name="Sawayama S."/>
            <person name="Yano S."/>
            <person name="Inoue H."/>
        </authorList>
    </citation>
    <scope>NUCLEOTIDE SEQUENCE [LARGE SCALE GENOMIC DNA]</scope>
    <source>
        <strain evidence="4">Y-94</strain>
    </source>
</reference>
<comment type="caution">
    <text evidence="3">The sequence shown here is derived from an EMBL/GenBank/DDBJ whole genome shotgun (WGS) entry which is preliminary data.</text>
</comment>
<accession>A0A6V8HAU2</accession>
<evidence type="ECO:0000313" key="3">
    <source>
        <dbReference type="EMBL" id="GAM38542.1"/>
    </source>
</evidence>
<keyword evidence="1" id="KW-0378">Hydrolase</keyword>
<dbReference type="GO" id="GO:0016787">
    <property type="term" value="F:hydrolase activity"/>
    <property type="evidence" value="ECO:0007669"/>
    <property type="project" value="UniProtKB-KW"/>
</dbReference>
<gene>
    <name evidence="3" type="ORF">TCE0_033r09342</name>
</gene>
<dbReference type="InterPro" id="IPR049492">
    <property type="entry name" value="BD-FAE-like_dom"/>
</dbReference>
<organism evidence="3 4">
    <name type="scientific">Talaromyces pinophilus</name>
    <name type="common">Penicillium pinophilum</name>
    <dbReference type="NCBI Taxonomy" id="128442"/>
    <lineage>
        <taxon>Eukaryota</taxon>
        <taxon>Fungi</taxon>
        <taxon>Dikarya</taxon>
        <taxon>Ascomycota</taxon>
        <taxon>Pezizomycotina</taxon>
        <taxon>Eurotiomycetes</taxon>
        <taxon>Eurotiomycetidae</taxon>
        <taxon>Eurotiales</taxon>
        <taxon>Trichocomaceae</taxon>
        <taxon>Talaromyces</taxon>
        <taxon>Talaromyces sect. Talaromyces</taxon>
    </lineage>
</organism>
<dbReference type="SUPFAM" id="SSF53474">
    <property type="entry name" value="alpha/beta-Hydrolases"/>
    <property type="match status" value="1"/>
</dbReference>
<dbReference type="EMBL" id="DF933829">
    <property type="protein sequence ID" value="GAM38542.1"/>
    <property type="molecule type" value="Genomic_DNA"/>
</dbReference>
<evidence type="ECO:0000313" key="4">
    <source>
        <dbReference type="Proteomes" id="UP000053095"/>
    </source>
</evidence>
<dbReference type="Proteomes" id="UP000053095">
    <property type="component" value="Unassembled WGS sequence"/>
</dbReference>